<proteinExistence type="predicted"/>
<dbReference type="EMBL" id="SDMP01000004">
    <property type="protein sequence ID" value="RYR63427.1"/>
    <property type="molecule type" value="Genomic_DNA"/>
</dbReference>
<accession>A0A445DJN0</accession>
<dbReference type="Gene3D" id="1.20.1110.10">
    <property type="entry name" value="Calcium-transporting ATPase, transmembrane domain"/>
    <property type="match status" value="1"/>
</dbReference>
<evidence type="ECO:0000256" key="1">
    <source>
        <dbReference type="SAM" id="MobiDB-lite"/>
    </source>
</evidence>
<sequence>MESRRSKAMAAQKNGRRSNQERKMALIQDVDKLKRKLRHEENVHSILNTCFLSCQEQSRSGCTRTEKARHWRWISWDVLLTYCSRMQFSSAAADSIHSDEDQTLHPWCFCVFHFLTWHHINSTISFIEENNAGNAAAALMARLAPKAKDLPTTVFLLVKLTQRHLRLPGISMRRSGEWGDHLTLQAAADKFVMAQFAMQRYLLSFPKNWISLNLTNNLYACLFLCILCMTMIEEHASISLKWNCICSVQCKQIKEEELDEQILSSFSHTRVYHGVKNHVTQIRLESLNFKESMRK</sequence>
<comment type="caution">
    <text evidence="2">The sequence shown here is derived from an EMBL/GenBank/DDBJ whole genome shotgun (WGS) entry which is preliminary data.</text>
</comment>
<dbReference type="STRING" id="3818.A0A445DJN0"/>
<name>A0A445DJN0_ARAHY</name>
<organism evidence="2 3">
    <name type="scientific">Arachis hypogaea</name>
    <name type="common">Peanut</name>
    <dbReference type="NCBI Taxonomy" id="3818"/>
    <lineage>
        <taxon>Eukaryota</taxon>
        <taxon>Viridiplantae</taxon>
        <taxon>Streptophyta</taxon>
        <taxon>Embryophyta</taxon>
        <taxon>Tracheophyta</taxon>
        <taxon>Spermatophyta</taxon>
        <taxon>Magnoliopsida</taxon>
        <taxon>eudicotyledons</taxon>
        <taxon>Gunneridae</taxon>
        <taxon>Pentapetalae</taxon>
        <taxon>rosids</taxon>
        <taxon>fabids</taxon>
        <taxon>Fabales</taxon>
        <taxon>Fabaceae</taxon>
        <taxon>Papilionoideae</taxon>
        <taxon>50 kb inversion clade</taxon>
        <taxon>dalbergioids sensu lato</taxon>
        <taxon>Dalbergieae</taxon>
        <taxon>Pterocarpus clade</taxon>
        <taxon>Arachis</taxon>
    </lineage>
</organism>
<protein>
    <submittedName>
        <fullName evidence="2">Uncharacterized protein</fullName>
    </submittedName>
</protein>
<evidence type="ECO:0000313" key="2">
    <source>
        <dbReference type="EMBL" id="RYR63427.1"/>
    </source>
</evidence>
<evidence type="ECO:0000313" key="3">
    <source>
        <dbReference type="Proteomes" id="UP000289738"/>
    </source>
</evidence>
<keyword evidence="3" id="KW-1185">Reference proteome</keyword>
<feature type="region of interest" description="Disordered" evidence="1">
    <location>
        <begin position="1"/>
        <end position="21"/>
    </location>
</feature>
<dbReference type="AlphaFoldDB" id="A0A445DJN0"/>
<gene>
    <name evidence="2" type="ORF">Ahy_A04g021230</name>
</gene>
<dbReference type="Proteomes" id="UP000289738">
    <property type="component" value="Chromosome A04"/>
</dbReference>
<reference evidence="2 3" key="1">
    <citation type="submission" date="2019-01" db="EMBL/GenBank/DDBJ databases">
        <title>Sequencing of cultivated peanut Arachis hypogaea provides insights into genome evolution and oil improvement.</title>
        <authorList>
            <person name="Chen X."/>
        </authorList>
    </citation>
    <scope>NUCLEOTIDE SEQUENCE [LARGE SCALE GENOMIC DNA]</scope>
    <source>
        <strain evidence="3">cv. Fuhuasheng</strain>
        <tissue evidence="2">Leaves</tissue>
    </source>
</reference>